<keyword evidence="3" id="KW-0732">Signal</keyword>
<feature type="signal peptide" evidence="3">
    <location>
        <begin position="1"/>
        <end position="20"/>
    </location>
</feature>
<evidence type="ECO:0000313" key="5">
    <source>
        <dbReference type="Proteomes" id="UP000219353"/>
    </source>
</evidence>
<evidence type="ECO:0000313" key="4">
    <source>
        <dbReference type="EMBL" id="SNY49425.1"/>
    </source>
</evidence>
<dbReference type="PROSITE" id="PS51257">
    <property type="entry name" value="PROKAR_LIPOPROTEIN"/>
    <property type="match status" value="1"/>
</dbReference>
<accession>A0A285IN35</accession>
<feature type="compositionally biased region" description="Polar residues" evidence="2">
    <location>
        <begin position="357"/>
        <end position="376"/>
    </location>
</feature>
<evidence type="ECO:0000256" key="3">
    <source>
        <dbReference type="SAM" id="SignalP"/>
    </source>
</evidence>
<dbReference type="RefSeq" id="WP_097110680.1">
    <property type="nucleotide sequence ID" value="NZ_OBEB01000002.1"/>
</dbReference>
<name>A0A285IN35_9GAMM</name>
<keyword evidence="5" id="KW-1185">Reference proteome</keyword>
<organism evidence="4 5">
    <name type="scientific">Arsukibacterium tuosuense</name>
    <dbReference type="NCBI Taxonomy" id="1323745"/>
    <lineage>
        <taxon>Bacteria</taxon>
        <taxon>Pseudomonadati</taxon>
        <taxon>Pseudomonadota</taxon>
        <taxon>Gammaproteobacteria</taxon>
        <taxon>Chromatiales</taxon>
        <taxon>Chromatiaceae</taxon>
        <taxon>Arsukibacterium</taxon>
    </lineage>
</organism>
<dbReference type="Proteomes" id="UP000219353">
    <property type="component" value="Unassembled WGS sequence"/>
</dbReference>
<reference evidence="5" key="1">
    <citation type="submission" date="2017-09" db="EMBL/GenBank/DDBJ databases">
        <authorList>
            <person name="Varghese N."/>
            <person name="Submissions S."/>
        </authorList>
    </citation>
    <scope>NUCLEOTIDE SEQUENCE [LARGE SCALE GENOMIC DNA]</scope>
    <source>
        <strain evidence="5">CGMCC 1.12461</strain>
    </source>
</reference>
<proteinExistence type="predicted"/>
<feature type="region of interest" description="Disordered" evidence="2">
    <location>
        <begin position="357"/>
        <end position="379"/>
    </location>
</feature>
<feature type="region of interest" description="Disordered" evidence="2">
    <location>
        <begin position="258"/>
        <end position="285"/>
    </location>
</feature>
<feature type="chain" id="PRO_5012673497" description="Chromosome partition protein Smc" evidence="3">
    <location>
        <begin position="21"/>
        <end position="440"/>
    </location>
</feature>
<dbReference type="EMBL" id="OBEB01000002">
    <property type="protein sequence ID" value="SNY49425.1"/>
    <property type="molecule type" value="Genomic_DNA"/>
</dbReference>
<keyword evidence="1" id="KW-0175">Coiled coil</keyword>
<evidence type="ECO:0000256" key="1">
    <source>
        <dbReference type="SAM" id="Coils"/>
    </source>
</evidence>
<dbReference type="OrthoDB" id="9818572at2"/>
<protein>
    <recommendedName>
        <fullName evidence="6">Chromosome partition protein Smc</fullName>
    </recommendedName>
</protein>
<feature type="coiled-coil region" evidence="1">
    <location>
        <begin position="144"/>
        <end position="221"/>
    </location>
</feature>
<evidence type="ECO:0008006" key="6">
    <source>
        <dbReference type="Google" id="ProtNLM"/>
    </source>
</evidence>
<dbReference type="AlphaFoldDB" id="A0A285IN35"/>
<sequence>MKTWFKYAGLFLLLTLVAGCSDPPQLEAVKQQLEQDIPDGWQVTKFKVEASEDTGSKVEPLWQYRIAATIAPKENLHHKVGSLLHTDILEIAQEKKQPFQLHGIAYSTLDAGQWQSRLDLQSVPPFRPGKPLSAFNKQHVVQGSSDYKKLLKKAKDALTEQQQKIAVEEEQLASGIARYNELNRQLQEKTRLSADHLANMQQQLSQQRAELHQQVRSQSREMSSQLQAERQQQTAVFKQDYDKKVAEIDSQHRLARANFSAERTRARDARSAERNKVRDEFAADTSNARKNMARADYTVYKAESDEKRRLAYQRIDEQYQAQLAEIKKQEDEHNVSRRSNLDSLTAAYRQQVAELTEQQNNQSSNVRAELNQQQQENRSKLDIELQQARDSHQALLQDNNRQLNELRLQLDKLQRQLNEAKNQYGQHSQLLARLESVPDS</sequence>
<evidence type="ECO:0000256" key="2">
    <source>
        <dbReference type="SAM" id="MobiDB-lite"/>
    </source>
</evidence>
<feature type="compositionally biased region" description="Basic and acidic residues" evidence="2">
    <location>
        <begin position="262"/>
        <end position="281"/>
    </location>
</feature>
<gene>
    <name evidence="4" type="ORF">SAMN06297280_1408</name>
</gene>